<dbReference type="SUPFAM" id="SSF48452">
    <property type="entry name" value="TPR-like"/>
    <property type="match status" value="1"/>
</dbReference>
<name>A0A328X3Z5_9FLAO</name>
<comment type="caution">
    <text evidence="1">The sequence shown here is derived from an EMBL/GenBank/DDBJ whole genome shotgun (WGS) entry which is preliminary data.</text>
</comment>
<dbReference type="AlphaFoldDB" id="A0A328X3Z5"/>
<dbReference type="Proteomes" id="UP000249518">
    <property type="component" value="Unassembled WGS sequence"/>
</dbReference>
<proteinExistence type="predicted"/>
<keyword evidence="2" id="KW-1185">Reference proteome</keyword>
<dbReference type="InterPro" id="IPR011990">
    <property type="entry name" value="TPR-like_helical_dom_sf"/>
</dbReference>
<gene>
    <name evidence="1" type="ORF">B0I10_101126</name>
</gene>
<protein>
    <recommendedName>
        <fullName evidence="3">Tetratricopeptide repeat protein</fullName>
    </recommendedName>
</protein>
<accession>A0A328X3Z5</accession>
<evidence type="ECO:0000313" key="1">
    <source>
        <dbReference type="EMBL" id="RAR50954.1"/>
    </source>
</evidence>
<evidence type="ECO:0008006" key="3">
    <source>
        <dbReference type="Google" id="ProtNLM"/>
    </source>
</evidence>
<evidence type="ECO:0000313" key="2">
    <source>
        <dbReference type="Proteomes" id="UP000249518"/>
    </source>
</evidence>
<reference evidence="1 2" key="1">
    <citation type="submission" date="2018-06" db="EMBL/GenBank/DDBJ databases">
        <title>Genomic Encyclopedia of Type Strains, Phase III (KMG-III): the genomes of soil and plant-associated and newly described type strains.</title>
        <authorList>
            <person name="Whitman W."/>
        </authorList>
    </citation>
    <scope>NUCLEOTIDE SEQUENCE [LARGE SCALE GENOMIC DNA]</scope>
    <source>
        <strain evidence="1 2">CGMCC 1.12504</strain>
    </source>
</reference>
<dbReference type="Gene3D" id="1.25.40.10">
    <property type="entry name" value="Tetratricopeptide repeat domain"/>
    <property type="match status" value="1"/>
</dbReference>
<sequence length="189" mass="22580">MHKLTVLLFLLITNLFFGQESKSMEDKILYEKGQAIIALLHEDYYFFENLNSTNLERKKVTQETYNFIVSQALVYFNDLITNYPYSDYYVLALYEKAHFEYQLDNKKAAKEMFLSILNLENNKWKFTINDSLMSLAAIAIEEHEFEQALQYLDRRKSNGLFYFCGNERETTEIRMKNMYDEIQKGLKKK</sequence>
<organism evidence="1 2">
    <name type="scientific">Flavobacterium lacus</name>
    <dbReference type="NCBI Taxonomy" id="1353778"/>
    <lineage>
        <taxon>Bacteria</taxon>
        <taxon>Pseudomonadati</taxon>
        <taxon>Bacteroidota</taxon>
        <taxon>Flavobacteriia</taxon>
        <taxon>Flavobacteriales</taxon>
        <taxon>Flavobacteriaceae</taxon>
        <taxon>Flavobacterium</taxon>
    </lineage>
</organism>
<dbReference type="EMBL" id="QLSV01000001">
    <property type="protein sequence ID" value="RAR50954.1"/>
    <property type="molecule type" value="Genomic_DNA"/>
</dbReference>